<evidence type="ECO:0000259" key="4">
    <source>
        <dbReference type="PROSITE" id="PS50127"/>
    </source>
</evidence>
<gene>
    <name evidence="5" type="ORF">L207DRAFT_634894</name>
</gene>
<reference evidence="5 6" key="1">
    <citation type="submission" date="2016-04" db="EMBL/GenBank/DDBJ databases">
        <title>A degradative enzymes factory behind the ericoid mycorrhizal symbiosis.</title>
        <authorList>
            <consortium name="DOE Joint Genome Institute"/>
            <person name="Martino E."/>
            <person name="Morin E."/>
            <person name="Grelet G."/>
            <person name="Kuo A."/>
            <person name="Kohler A."/>
            <person name="Daghino S."/>
            <person name="Barry K."/>
            <person name="Choi C."/>
            <person name="Cichocki N."/>
            <person name="Clum A."/>
            <person name="Copeland A."/>
            <person name="Hainaut M."/>
            <person name="Haridas S."/>
            <person name="Labutti K."/>
            <person name="Lindquist E."/>
            <person name="Lipzen A."/>
            <person name="Khouja H.-R."/>
            <person name="Murat C."/>
            <person name="Ohm R."/>
            <person name="Olson A."/>
            <person name="Spatafora J."/>
            <person name="Veneault-Fourrey C."/>
            <person name="Henrissat B."/>
            <person name="Grigoriev I."/>
            <person name="Martin F."/>
            <person name="Perotto S."/>
        </authorList>
    </citation>
    <scope>NUCLEOTIDE SEQUENCE [LARGE SCALE GENOMIC DNA]</scope>
    <source>
        <strain evidence="5 6">F</strain>
    </source>
</reference>
<proteinExistence type="predicted"/>
<dbReference type="PROSITE" id="PS50127">
    <property type="entry name" value="UBC_2"/>
    <property type="match status" value="1"/>
</dbReference>
<evidence type="ECO:0000313" key="6">
    <source>
        <dbReference type="Proteomes" id="UP000235786"/>
    </source>
</evidence>
<organism evidence="5 6">
    <name type="scientific">Hyaloscypha variabilis (strain UAMH 11265 / GT02V1 / F)</name>
    <name type="common">Meliniomyces variabilis</name>
    <dbReference type="NCBI Taxonomy" id="1149755"/>
    <lineage>
        <taxon>Eukaryota</taxon>
        <taxon>Fungi</taxon>
        <taxon>Dikarya</taxon>
        <taxon>Ascomycota</taxon>
        <taxon>Pezizomycotina</taxon>
        <taxon>Leotiomycetes</taxon>
        <taxon>Helotiales</taxon>
        <taxon>Hyaloscyphaceae</taxon>
        <taxon>Hyaloscypha</taxon>
        <taxon>Hyaloscypha variabilis</taxon>
    </lineage>
</organism>
<evidence type="ECO:0000256" key="2">
    <source>
        <dbReference type="ARBA" id="ARBA00022786"/>
    </source>
</evidence>
<protein>
    <recommendedName>
        <fullName evidence="4">UBC core domain-containing protein</fullName>
    </recommendedName>
</protein>
<dbReference type="Proteomes" id="UP000235786">
    <property type="component" value="Unassembled WGS sequence"/>
</dbReference>
<dbReference type="GO" id="GO:0016740">
    <property type="term" value="F:transferase activity"/>
    <property type="evidence" value="ECO:0007669"/>
    <property type="project" value="UniProtKB-KW"/>
</dbReference>
<dbReference type="AlphaFoldDB" id="A0A2J6RK55"/>
<accession>A0A2J6RK55</accession>
<name>A0A2J6RK55_HYAVF</name>
<dbReference type="InterPro" id="IPR016135">
    <property type="entry name" value="UBQ-conjugating_enzyme/RWD"/>
</dbReference>
<evidence type="ECO:0000256" key="3">
    <source>
        <dbReference type="SAM" id="MobiDB-lite"/>
    </source>
</evidence>
<dbReference type="PANTHER" id="PTHR46116">
    <property type="entry name" value="(E3-INDEPENDENT) E2 UBIQUITIN-CONJUGATING ENZYME"/>
    <property type="match status" value="1"/>
</dbReference>
<keyword evidence="2" id="KW-0833">Ubl conjugation pathway</keyword>
<dbReference type="OrthoDB" id="47801at2759"/>
<dbReference type="STRING" id="1149755.A0A2J6RK55"/>
<keyword evidence="1" id="KW-0808">Transferase</keyword>
<evidence type="ECO:0000313" key="5">
    <source>
        <dbReference type="EMBL" id="PMD38903.1"/>
    </source>
</evidence>
<dbReference type="Gene3D" id="3.10.110.10">
    <property type="entry name" value="Ubiquitin Conjugating Enzyme"/>
    <property type="match status" value="1"/>
</dbReference>
<dbReference type="InterPro" id="IPR000608">
    <property type="entry name" value="UBC"/>
</dbReference>
<feature type="compositionally biased region" description="Polar residues" evidence="3">
    <location>
        <begin position="142"/>
        <end position="154"/>
    </location>
</feature>
<keyword evidence="6" id="KW-1185">Reference proteome</keyword>
<dbReference type="SUPFAM" id="SSF54495">
    <property type="entry name" value="UBC-like"/>
    <property type="match status" value="1"/>
</dbReference>
<feature type="region of interest" description="Disordered" evidence="3">
    <location>
        <begin position="142"/>
        <end position="176"/>
    </location>
</feature>
<dbReference type="Pfam" id="PF00179">
    <property type="entry name" value="UQ_con"/>
    <property type="match status" value="1"/>
</dbReference>
<dbReference type="SMART" id="SM00212">
    <property type="entry name" value="UBCc"/>
    <property type="match status" value="1"/>
</dbReference>
<dbReference type="EMBL" id="KZ613947">
    <property type="protein sequence ID" value="PMD38903.1"/>
    <property type="molecule type" value="Genomic_DNA"/>
</dbReference>
<sequence>MASPRRNVSILPQNLDAKVVSTPLDTDGNLRLLQQLDRRFQSVRCREPTCGADLSILGAMDHLMTWMPFARGSQPMPLSALLCKKCRKYTCVGCGEKPVTGSQSVTVDKKSGIMVSTCCENGKLFGAWILLSAFDEIELSVQGQKTQHPQSRSRPSAGKGTGNGRDDPLDFGASRQWGGEAPIQKYKGNDGKDDQPIRDILKILPLFLPSPKSKPAPALVAMLRLSFLLDRLATLIANDSITNMTQRKDLYHAVYAFLTVVANHPVLVEILLEQRPSKKQSPGLQALGGEANRRLLKVDTSSAGLALSLATCVHRAVPHAKAFANLSKQFAIEEDVKSEDNKEAVNLCIELLSFYGALKKTGPVAMDRLAPTIKDEWKIYAERNRVTFTDDVLQGPHTVLEGHRFQKGLRGGLSATDSAPGRMKRLWKELADLSTSLPFGIFLKVSETRLDVMKAIISGVPGSPYEGGLFAFDIYLPPWWPTLPPQLNFAMDVGEFGANIFSDSYAPLNPNIHPGGQLCLSLLNMWPGNPEEMWQVNVSTLLSVFVSIQSMIFGEPYPYRNERGRERTGGSHEAKDYNKKVQCKTVLYAMIFWLENDDAKRGIWKDIIATYWRHNGKRVLDVVKKWSKKNELLRAYGGSRGVDLVSRLEKGLVSFNAGLSGQGAPRYMY</sequence>
<feature type="domain" description="UBC core" evidence="4">
    <location>
        <begin position="421"/>
        <end position="590"/>
    </location>
</feature>
<evidence type="ECO:0000256" key="1">
    <source>
        <dbReference type="ARBA" id="ARBA00022679"/>
    </source>
</evidence>